<dbReference type="RefSeq" id="WP_087480711.1">
    <property type="nucleotide sequence ID" value="NZ_AP024883.1"/>
</dbReference>
<keyword evidence="5" id="KW-1185">Reference proteome</keyword>
<accession>A0A1Y6IXD1</accession>
<proteinExistence type="predicted"/>
<dbReference type="Pfam" id="PF13391">
    <property type="entry name" value="HNH_2"/>
    <property type="match status" value="1"/>
</dbReference>
<evidence type="ECO:0000259" key="1">
    <source>
        <dbReference type="Pfam" id="PF13391"/>
    </source>
</evidence>
<evidence type="ECO:0000313" key="3">
    <source>
        <dbReference type="EMBL" id="SMS00693.1"/>
    </source>
</evidence>
<name>A0A1Y6IXD1_9VIBR</name>
<feature type="domain" description="HNH nuclease" evidence="1">
    <location>
        <begin position="140"/>
        <end position="188"/>
    </location>
</feature>
<evidence type="ECO:0000313" key="5">
    <source>
        <dbReference type="Proteomes" id="UP001283366"/>
    </source>
</evidence>
<evidence type="ECO:0000313" key="4">
    <source>
        <dbReference type="Proteomes" id="UP000196125"/>
    </source>
</evidence>
<dbReference type="Proteomes" id="UP000196125">
    <property type="component" value="Unassembled WGS sequence"/>
</dbReference>
<reference evidence="2 5" key="2">
    <citation type="submission" date="2023-11" db="EMBL/GenBank/DDBJ databases">
        <title>Plant-associative lifestyle of Vibrio porteresiae and its evolutionary dynamics.</title>
        <authorList>
            <person name="Rameshkumar N."/>
            <person name="Kirti K."/>
        </authorList>
    </citation>
    <scope>NUCLEOTIDE SEQUENCE [LARGE SCALE GENOMIC DNA]</scope>
    <source>
        <strain evidence="2 5">MSSRF38</strain>
    </source>
</reference>
<gene>
    <name evidence="2" type="ORF">SBX37_16330</name>
    <name evidence="3" type="ORF">VIM7927_01962</name>
</gene>
<dbReference type="EMBL" id="FXXI01000002">
    <property type="protein sequence ID" value="SMS00693.1"/>
    <property type="molecule type" value="Genomic_DNA"/>
</dbReference>
<dbReference type="Proteomes" id="UP001283366">
    <property type="component" value="Unassembled WGS sequence"/>
</dbReference>
<dbReference type="GO" id="GO:0004519">
    <property type="term" value="F:endonuclease activity"/>
    <property type="evidence" value="ECO:0007669"/>
    <property type="project" value="UniProtKB-KW"/>
</dbReference>
<keyword evidence="2" id="KW-0540">Nuclease</keyword>
<dbReference type="EMBL" id="JAWRCO010000001">
    <property type="protein sequence ID" value="MDW6004425.1"/>
    <property type="molecule type" value="Genomic_DNA"/>
</dbReference>
<dbReference type="Gene3D" id="1.10.30.50">
    <property type="match status" value="1"/>
</dbReference>
<keyword evidence="2" id="KW-0378">Hydrolase</keyword>
<dbReference type="OrthoDB" id="529575at2"/>
<dbReference type="InterPro" id="IPR003615">
    <property type="entry name" value="HNH_nuc"/>
</dbReference>
<dbReference type="AlphaFoldDB" id="A0A1Y6IXD1"/>
<sequence length="232" mass="27187">MNYTVEKYLTKKDLKEANDAAVREKRNRALADEFVDNLDEDIKIPVWKIMYHAKNEIRLMLIINQEGDLGFLDVSILRYKTLPNLYKYDDGRIEFENRVKTDSKRPYPNGREWKESIEKKPVRKQSNFRDRVLKAYNSECCICDVKEKSLLRAAHIVAVVDGGPDTINNGLCLCVNHEIAFDRGLFRITETFNVEVISKFQLGIEVKKIKLPYDKNDYPISKYLKEKYARIV</sequence>
<protein>
    <submittedName>
        <fullName evidence="2">HNH endonuclease</fullName>
    </submittedName>
</protein>
<keyword evidence="2" id="KW-0255">Endonuclease</keyword>
<reference evidence="3 4" key="1">
    <citation type="submission" date="2017-05" db="EMBL/GenBank/DDBJ databases">
        <authorList>
            <person name="Song R."/>
            <person name="Chenine A.L."/>
            <person name="Ruprecht R.M."/>
        </authorList>
    </citation>
    <scope>NUCLEOTIDE SEQUENCE [LARGE SCALE GENOMIC DNA]</scope>
    <source>
        <strain evidence="3 4">CECT 7927</strain>
    </source>
</reference>
<evidence type="ECO:0000313" key="2">
    <source>
        <dbReference type="EMBL" id="MDW6004425.1"/>
    </source>
</evidence>
<organism evidence="3 4">
    <name type="scientific">Vibrio mangrovi</name>
    <dbReference type="NCBI Taxonomy" id="474394"/>
    <lineage>
        <taxon>Bacteria</taxon>
        <taxon>Pseudomonadati</taxon>
        <taxon>Pseudomonadota</taxon>
        <taxon>Gammaproteobacteria</taxon>
        <taxon>Vibrionales</taxon>
        <taxon>Vibrionaceae</taxon>
        <taxon>Vibrio</taxon>
    </lineage>
</organism>